<dbReference type="Proteomes" id="UP000315439">
    <property type="component" value="Unassembled WGS sequence"/>
</dbReference>
<dbReference type="RefSeq" id="WP_142892482.1">
    <property type="nucleotide sequence ID" value="NZ_ML660161.1"/>
</dbReference>
<accession>A0A545UHQ0</accession>
<gene>
    <name evidence="2" type="ORF">FLL46_05565</name>
</gene>
<organism evidence="2 3">
    <name type="scientific">Aliikangiella coralliicola</name>
    <dbReference type="NCBI Taxonomy" id="2592383"/>
    <lineage>
        <taxon>Bacteria</taxon>
        <taxon>Pseudomonadati</taxon>
        <taxon>Pseudomonadota</taxon>
        <taxon>Gammaproteobacteria</taxon>
        <taxon>Oceanospirillales</taxon>
        <taxon>Pleioneaceae</taxon>
        <taxon>Aliikangiella</taxon>
    </lineage>
</organism>
<sequence length="187" mass="21914">MNISEELIKEHQLIMKVIGSMVKLSDCHENLVDTIFLELAHRFVLFVEEFADDYHHAKEEDILFYHLAQPGVLEHCNPIGQMLHEHDIARDSLNVVRQGVSTKDCQLIRSGIHKYSEVLTQHIFKENNILYPMAENQLSEQVKKVINQSYEAIELNRNKQKLWKRQLDFVEELDRLVVESLNQIPVN</sequence>
<evidence type="ECO:0000313" key="3">
    <source>
        <dbReference type="Proteomes" id="UP000315439"/>
    </source>
</evidence>
<keyword evidence="3" id="KW-1185">Reference proteome</keyword>
<dbReference type="Pfam" id="PF01814">
    <property type="entry name" value="Hemerythrin"/>
    <property type="match status" value="1"/>
</dbReference>
<evidence type="ECO:0000313" key="2">
    <source>
        <dbReference type="EMBL" id="TQV88997.1"/>
    </source>
</evidence>
<dbReference type="PANTHER" id="PTHR39966">
    <property type="entry name" value="BLL2471 PROTEIN-RELATED"/>
    <property type="match status" value="1"/>
</dbReference>
<dbReference type="OrthoDB" id="7349010at2"/>
<feature type="domain" description="Hemerythrin-like" evidence="1">
    <location>
        <begin position="4"/>
        <end position="134"/>
    </location>
</feature>
<evidence type="ECO:0000259" key="1">
    <source>
        <dbReference type="Pfam" id="PF01814"/>
    </source>
</evidence>
<dbReference type="Gene3D" id="1.20.120.520">
    <property type="entry name" value="nmb1532 protein domain like"/>
    <property type="match status" value="1"/>
</dbReference>
<reference evidence="2 3" key="1">
    <citation type="submission" date="2019-07" db="EMBL/GenBank/DDBJ databases">
        <title>Draft genome for Aliikangiella sp. M105.</title>
        <authorList>
            <person name="Wang G."/>
        </authorList>
    </citation>
    <scope>NUCLEOTIDE SEQUENCE [LARGE SCALE GENOMIC DNA]</scope>
    <source>
        <strain evidence="2 3">M105</strain>
    </source>
</reference>
<dbReference type="EMBL" id="VIKS01000003">
    <property type="protein sequence ID" value="TQV88997.1"/>
    <property type="molecule type" value="Genomic_DNA"/>
</dbReference>
<dbReference type="PANTHER" id="PTHR39966:SF1">
    <property type="entry name" value="HEMERYTHRIN-LIKE DOMAIN-CONTAINING PROTEIN"/>
    <property type="match status" value="1"/>
</dbReference>
<dbReference type="InterPro" id="IPR012312">
    <property type="entry name" value="Hemerythrin-like"/>
</dbReference>
<proteinExistence type="predicted"/>
<name>A0A545UHQ0_9GAMM</name>
<protein>
    <recommendedName>
        <fullName evidence="1">Hemerythrin-like domain-containing protein</fullName>
    </recommendedName>
</protein>
<comment type="caution">
    <text evidence="2">The sequence shown here is derived from an EMBL/GenBank/DDBJ whole genome shotgun (WGS) entry which is preliminary data.</text>
</comment>
<dbReference type="GO" id="GO:0005886">
    <property type="term" value="C:plasma membrane"/>
    <property type="evidence" value="ECO:0007669"/>
    <property type="project" value="TreeGrafter"/>
</dbReference>
<dbReference type="AlphaFoldDB" id="A0A545UHQ0"/>